<dbReference type="SUPFAM" id="SSF56219">
    <property type="entry name" value="DNase I-like"/>
    <property type="match status" value="1"/>
</dbReference>
<evidence type="ECO:0000313" key="3">
    <source>
        <dbReference type="Proteomes" id="UP000694548"/>
    </source>
</evidence>
<dbReference type="SUPFAM" id="SSF56672">
    <property type="entry name" value="DNA/RNA polymerases"/>
    <property type="match status" value="1"/>
</dbReference>
<reference evidence="2" key="1">
    <citation type="submission" date="2014-08" db="EMBL/GenBank/DDBJ databases">
        <authorList>
            <person name="Senf B."/>
            <person name="Petzold A."/>
            <person name="Downie B.R."/>
            <person name="Koch P."/>
            <person name="Platzer M."/>
        </authorList>
    </citation>
    <scope>NUCLEOTIDE SEQUENCE [LARGE SCALE GENOMIC DNA]</scope>
    <source>
        <strain evidence="2">GRZ</strain>
    </source>
</reference>
<dbReference type="InterPro" id="IPR036691">
    <property type="entry name" value="Endo/exonu/phosph_ase_sf"/>
</dbReference>
<reference evidence="2" key="2">
    <citation type="submission" date="2025-08" db="UniProtKB">
        <authorList>
            <consortium name="Ensembl"/>
        </authorList>
    </citation>
    <scope>IDENTIFICATION</scope>
</reference>
<dbReference type="Gene3D" id="3.60.10.10">
    <property type="entry name" value="Endonuclease/exonuclease/phosphatase"/>
    <property type="match status" value="1"/>
</dbReference>
<keyword evidence="3" id="KW-1185">Reference proteome</keyword>
<dbReference type="InterPro" id="IPR000477">
    <property type="entry name" value="RT_dom"/>
</dbReference>
<evidence type="ECO:0000313" key="2">
    <source>
        <dbReference type="Ensembl" id="ENSNFUP00015016505.1"/>
    </source>
</evidence>
<dbReference type="InterPro" id="IPR005135">
    <property type="entry name" value="Endo/exonuclease/phosphatase"/>
</dbReference>
<dbReference type="InterPro" id="IPR043502">
    <property type="entry name" value="DNA/RNA_pol_sf"/>
</dbReference>
<dbReference type="Pfam" id="PF03372">
    <property type="entry name" value="Exo_endo_phos"/>
    <property type="match status" value="1"/>
</dbReference>
<dbReference type="PROSITE" id="PS50878">
    <property type="entry name" value="RT_POL"/>
    <property type="match status" value="1"/>
</dbReference>
<reference evidence="2" key="3">
    <citation type="submission" date="2025-09" db="UniProtKB">
        <authorList>
            <consortium name="Ensembl"/>
        </authorList>
    </citation>
    <scope>IDENTIFICATION</scope>
</reference>
<dbReference type="GeneTree" id="ENSGT00940000164961"/>
<feature type="domain" description="Reverse transcriptase" evidence="1">
    <location>
        <begin position="504"/>
        <end position="777"/>
    </location>
</feature>
<dbReference type="PANTHER" id="PTHR19446">
    <property type="entry name" value="REVERSE TRANSCRIPTASES"/>
    <property type="match status" value="1"/>
</dbReference>
<sequence>MIGSSEFVVDSLLEECEILSLQETFLPKQDLDKLNCLNSKFFGVGESTTDLSTAIVRGRISGGVAVLWNKRIDAVIKPLRLDVDWCIGIQYIQNNISFVILNIYTPYEIAGNEGEYISRLAFINAFIQSHSTYSIYVVGDFNADLSDKKSQFAKHLIQLCEDNDLVLSSKVLLPKDSYTYISESWHTTSWLDHCISTADGHAALDSMSIKYGVTVSDHIPLAFSINVEQLPSTMGVNYVNNYDNIKLEWAALSDKDISGYSYNTDQYLNNISVAKEAILCEDVNCKILKHKSDLCSMYEDIVDALYESGRPFHVKGKNKQKPHIRPGWKEHVAMYQDEARVAFKCWDMVGRPRQGVEFEQKKRANARYKYAVRFISKNEQIMRADSMARKFMSHDVKGFWKDVKTVNNCKSSLPGAVEGVSGEDNIAALWRHHYYALFNCLKGDQHEDGSVINDESICVTTHEVHDAIHKLADNKASGLDHISAEHLKYASQRLAPLLALCFTGFMIHGILPDSMMAILLVPVIKNKSGKVTSMDNYRPIALASVLSKVLERIIFDRVTVYLSSLDNQFGFKPKHGTDMCIYALKEMVNWYRNRNSSVLMCFIDASKAFDRVNHRKLFIKLKLRGVPGFIVRILSYWYAHQKIQVKWGASISAPFGVSNGVRQGGILSPILFNLYVDDLSVQLRACNTGCLMGTTLINHLMYADDLVVFSPSSAGLQQLLNICSEYGVQYDIQYNAVKSAILICRTKQDKKLNFPVFKLSNSDLNVCEKVKYLGHFITDQMRDDADIHRQCCKLYAQANTIARKFGFCSPPVKVALFKAYCTPLYTAQLWSSYNQSSMNKLQVAYNDALRIILKIPRGGSASQMFVTAGVCTFKALLRKLIFTFIGRLDSSANSIILAITDPTVSSCRYFSSIRKYWLKCLCG</sequence>
<dbReference type="AlphaFoldDB" id="A0A8C6LBC9"/>
<proteinExistence type="predicted"/>
<accession>A0A8C6LBC9</accession>
<name>A0A8C6LBC9_NOTFU</name>
<dbReference type="Pfam" id="PF00078">
    <property type="entry name" value="RVT_1"/>
    <property type="match status" value="1"/>
</dbReference>
<dbReference type="GO" id="GO:0003824">
    <property type="term" value="F:catalytic activity"/>
    <property type="evidence" value="ECO:0007669"/>
    <property type="project" value="InterPro"/>
</dbReference>
<dbReference type="Ensembl" id="ENSNFUT00015017282.1">
    <property type="protein sequence ID" value="ENSNFUP00015016505.1"/>
    <property type="gene ID" value="ENSNFUG00015007914.1"/>
</dbReference>
<organism evidence="2 3">
    <name type="scientific">Nothobranchius furzeri</name>
    <name type="common">Turquoise killifish</name>
    <dbReference type="NCBI Taxonomy" id="105023"/>
    <lineage>
        <taxon>Eukaryota</taxon>
        <taxon>Metazoa</taxon>
        <taxon>Chordata</taxon>
        <taxon>Craniata</taxon>
        <taxon>Vertebrata</taxon>
        <taxon>Euteleostomi</taxon>
        <taxon>Actinopterygii</taxon>
        <taxon>Neopterygii</taxon>
        <taxon>Teleostei</taxon>
        <taxon>Neoteleostei</taxon>
        <taxon>Acanthomorphata</taxon>
        <taxon>Ovalentaria</taxon>
        <taxon>Atherinomorphae</taxon>
        <taxon>Cyprinodontiformes</taxon>
        <taxon>Nothobranchiidae</taxon>
        <taxon>Nothobranchius</taxon>
    </lineage>
</organism>
<dbReference type="CDD" id="cd01650">
    <property type="entry name" value="RT_nLTR_like"/>
    <property type="match status" value="1"/>
</dbReference>
<dbReference type="Proteomes" id="UP000694548">
    <property type="component" value="Chromosome sgr02"/>
</dbReference>
<protein>
    <recommendedName>
        <fullName evidence="1">Reverse transcriptase domain-containing protein</fullName>
    </recommendedName>
</protein>
<evidence type="ECO:0000259" key="1">
    <source>
        <dbReference type="PROSITE" id="PS50878"/>
    </source>
</evidence>